<dbReference type="Proteomes" id="UP000596387">
    <property type="component" value="Chromosome"/>
</dbReference>
<dbReference type="EMBL" id="CP047166">
    <property type="protein sequence ID" value="QRF67764.1"/>
    <property type="molecule type" value="Genomic_DNA"/>
</dbReference>
<evidence type="ECO:0000256" key="1">
    <source>
        <dbReference type="ARBA" id="ARBA00001946"/>
    </source>
</evidence>
<dbReference type="PROSITE" id="PS51462">
    <property type="entry name" value="NUDIX"/>
    <property type="match status" value="1"/>
</dbReference>
<keyword evidence="4" id="KW-0460">Magnesium</keyword>
<evidence type="ECO:0000259" key="5">
    <source>
        <dbReference type="PROSITE" id="PS51462"/>
    </source>
</evidence>
<organism evidence="6 7">
    <name type="scientific">Ponticoccus alexandrii</name>
    <dbReference type="NCBI Taxonomy" id="1943633"/>
    <lineage>
        <taxon>Bacteria</taxon>
        <taxon>Pseudomonadati</taxon>
        <taxon>Pseudomonadota</taxon>
        <taxon>Alphaproteobacteria</taxon>
        <taxon>Rhodobacterales</taxon>
        <taxon>Roseobacteraceae</taxon>
        <taxon>Ponticoccus</taxon>
    </lineage>
</organism>
<dbReference type="InterPro" id="IPR047198">
    <property type="entry name" value="DDP-like_NUDIX"/>
</dbReference>
<evidence type="ECO:0000256" key="4">
    <source>
        <dbReference type="ARBA" id="ARBA00022842"/>
    </source>
</evidence>
<name>A0ABX7FDW4_9RHOB</name>
<sequence>MPEVGNQIAALPMRWDARDTVRVLMVTSRDSGRWVMPKGWTMDGEKPWDAAAIEALEEAGARGHIGSEELGQYRYGKVMPDGRVVPCVVRVYPLFVEALLRNWKERGERKRKWFSPKAASKRVAEPELAALLLSIHDRPQKQPVIRELLKRYR</sequence>
<gene>
    <name evidence="6" type="ORF">GQA70_16505</name>
</gene>
<dbReference type="InterPro" id="IPR000086">
    <property type="entry name" value="NUDIX_hydrolase_dom"/>
</dbReference>
<keyword evidence="7" id="KW-1185">Reference proteome</keyword>
<keyword evidence="2" id="KW-0479">Metal-binding</keyword>
<dbReference type="Pfam" id="PF00293">
    <property type="entry name" value="NUDIX"/>
    <property type="match status" value="1"/>
</dbReference>
<dbReference type="PANTHER" id="PTHR12629">
    <property type="entry name" value="DIPHOSPHOINOSITOL POLYPHOSPHATE PHOSPHOHYDROLASE"/>
    <property type="match status" value="1"/>
</dbReference>
<comment type="cofactor">
    <cofactor evidence="1">
        <name>Mg(2+)</name>
        <dbReference type="ChEBI" id="CHEBI:18420"/>
    </cofactor>
</comment>
<keyword evidence="3" id="KW-0378">Hydrolase</keyword>
<evidence type="ECO:0000313" key="7">
    <source>
        <dbReference type="Proteomes" id="UP000596387"/>
    </source>
</evidence>
<reference evidence="6 7" key="1">
    <citation type="submission" date="2019-12" db="EMBL/GenBank/DDBJ databases">
        <title>Complete Genome Sequence of a Quorum-Sensing Bacterium,Rhodobacteraceae bacterium C31, Isolated from a marine microalgae symbiotic bacteria.</title>
        <authorList>
            <person name="Zhang Y."/>
        </authorList>
    </citation>
    <scope>NUCLEOTIDE SEQUENCE [LARGE SCALE GENOMIC DNA]</scope>
    <source>
        <strain evidence="6 7">C31</strain>
    </source>
</reference>
<dbReference type="PANTHER" id="PTHR12629:SF0">
    <property type="entry name" value="DIPHOSPHOINOSITOL-POLYPHOSPHATE DIPHOSPHATASE"/>
    <property type="match status" value="1"/>
</dbReference>
<dbReference type="Gene3D" id="3.90.79.10">
    <property type="entry name" value="Nucleoside Triphosphate Pyrophosphohydrolase"/>
    <property type="match status" value="1"/>
</dbReference>
<evidence type="ECO:0000256" key="3">
    <source>
        <dbReference type="ARBA" id="ARBA00022801"/>
    </source>
</evidence>
<feature type="domain" description="Nudix hydrolase" evidence="5">
    <location>
        <begin position="5"/>
        <end position="136"/>
    </location>
</feature>
<dbReference type="SUPFAM" id="SSF55811">
    <property type="entry name" value="Nudix"/>
    <property type="match status" value="1"/>
</dbReference>
<dbReference type="CDD" id="cd04666">
    <property type="entry name" value="NUDIX_DIPP2_like_Nudt4"/>
    <property type="match status" value="1"/>
</dbReference>
<dbReference type="InterPro" id="IPR015797">
    <property type="entry name" value="NUDIX_hydrolase-like_dom_sf"/>
</dbReference>
<accession>A0ABX7FDW4</accession>
<proteinExistence type="predicted"/>
<protein>
    <submittedName>
        <fullName evidence="6">NUDIX domain-containing protein</fullName>
    </submittedName>
</protein>
<evidence type="ECO:0000313" key="6">
    <source>
        <dbReference type="EMBL" id="QRF67764.1"/>
    </source>
</evidence>
<evidence type="ECO:0000256" key="2">
    <source>
        <dbReference type="ARBA" id="ARBA00022723"/>
    </source>
</evidence>